<organism evidence="2 3">
    <name type="scientific">Xylanibacter ruminicola</name>
    <name type="common">Prevotella ruminicola</name>
    <dbReference type="NCBI Taxonomy" id="839"/>
    <lineage>
        <taxon>Bacteria</taxon>
        <taxon>Pseudomonadati</taxon>
        <taxon>Bacteroidota</taxon>
        <taxon>Bacteroidia</taxon>
        <taxon>Bacteroidales</taxon>
        <taxon>Prevotellaceae</taxon>
        <taxon>Xylanibacter</taxon>
    </lineage>
</organism>
<feature type="chain" id="PRO_5009923218" description="DUF1565 domain-containing protein" evidence="1">
    <location>
        <begin position="22"/>
        <end position="315"/>
    </location>
</feature>
<feature type="signal peptide" evidence="1">
    <location>
        <begin position="1"/>
        <end position="21"/>
    </location>
</feature>
<dbReference type="InterPro" id="IPR012334">
    <property type="entry name" value="Pectin_lyas_fold"/>
</dbReference>
<evidence type="ECO:0008006" key="4">
    <source>
        <dbReference type="Google" id="ProtNLM"/>
    </source>
</evidence>
<evidence type="ECO:0000256" key="1">
    <source>
        <dbReference type="SAM" id="SignalP"/>
    </source>
</evidence>
<dbReference type="SUPFAM" id="SSF51126">
    <property type="entry name" value="Pectin lyase-like"/>
    <property type="match status" value="1"/>
</dbReference>
<dbReference type="InterPro" id="IPR011050">
    <property type="entry name" value="Pectin_lyase_fold/virulence"/>
</dbReference>
<sequence>MKKILLSIICLMMLGIQSAMAITAQIVLRHQGNVTQFNPDELPSVIEAAVDGDTILLSAGTFDCGSEILIEKAITIIGAGAENTIIKNRIDINIPDNPTLTAHLLDGVRITPTLYIDNPVIGLKLRKCVLDGGISTIGGSTTIREMLIDRCKTGEIALSSRFMDMTVVNSDVQVYGSGYTPDAVVFSNCNVVMGYNSSTITASFINCYITNWTSSAGVNSDISFTNCLGPSDFWEKWSVATKNNCYTYTTVSTEMDNPEYFQQQGWLGTDGTIVGMYGGTTPFTLEPNAPKVTDYTIGVDTKTRMLNVKMTLSAN</sequence>
<dbReference type="EMBL" id="FRBD01000049">
    <property type="protein sequence ID" value="SHL27963.1"/>
    <property type="molecule type" value="Genomic_DNA"/>
</dbReference>
<name>A0A1M6ZC85_XYLRU</name>
<dbReference type="AlphaFoldDB" id="A0A1M6ZC85"/>
<protein>
    <recommendedName>
        <fullName evidence="4">DUF1565 domain-containing protein</fullName>
    </recommendedName>
</protein>
<gene>
    <name evidence="2" type="ORF">SAMN05216463_1492</name>
</gene>
<proteinExistence type="predicted"/>
<keyword evidence="1" id="KW-0732">Signal</keyword>
<evidence type="ECO:0000313" key="3">
    <source>
        <dbReference type="Proteomes" id="UP000184130"/>
    </source>
</evidence>
<evidence type="ECO:0000313" key="2">
    <source>
        <dbReference type="EMBL" id="SHL27963.1"/>
    </source>
</evidence>
<dbReference type="OrthoDB" id="1085134at2"/>
<dbReference type="Gene3D" id="2.160.20.10">
    <property type="entry name" value="Single-stranded right-handed beta-helix, Pectin lyase-like"/>
    <property type="match status" value="1"/>
</dbReference>
<dbReference type="RefSeq" id="WP_139261758.1">
    <property type="nucleotide sequence ID" value="NZ_FRBD01000049.1"/>
</dbReference>
<reference evidence="2 3" key="1">
    <citation type="submission" date="2016-11" db="EMBL/GenBank/DDBJ databases">
        <authorList>
            <person name="Jaros S."/>
            <person name="Januszkiewicz K."/>
            <person name="Wedrychowicz H."/>
        </authorList>
    </citation>
    <scope>NUCLEOTIDE SEQUENCE [LARGE SCALE GENOMIC DNA]</scope>
    <source>
        <strain evidence="2 3">KHT3</strain>
    </source>
</reference>
<dbReference type="Proteomes" id="UP000184130">
    <property type="component" value="Unassembled WGS sequence"/>
</dbReference>
<accession>A0A1M6ZC85</accession>